<keyword evidence="1" id="KW-0472">Membrane</keyword>
<accession>A0A4R6PNR0</accession>
<evidence type="ECO:0000256" key="1">
    <source>
        <dbReference type="SAM" id="Phobius"/>
    </source>
</evidence>
<organism evidence="2 3">
    <name type="scientific">Nocardia ignorata</name>
    <dbReference type="NCBI Taxonomy" id="145285"/>
    <lineage>
        <taxon>Bacteria</taxon>
        <taxon>Bacillati</taxon>
        <taxon>Actinomycetota</taxon>
        <taxon>Actinomycetes</taxon>
        <taxon>Mycobacteriales</taxon>
        <taxon>Nocardiaceae</taxon>
        <taxon>Nocardia</taxon>
    </lineage>
</organism>
<protein>
    <submittedName>
        <fullName evidence="2">DUF2993 family protein</fullName>
    </submittedName>
</protein>
<comment type="caution">
    <text evidence="2">The sequence shown here is derived from an EMBL/GenBank/DDBJ whole genome shotgun (WGS) entry which is preliminary data.</text>
</comment>
<dbReference type="Proteomes" id="UP000295087">
    <property type="component" value="Unassembled WGS sequence"/>
</dbReference>
<dbReference type="Pfam" id="PF11209">
    <property type="entry name" value="LmeA"/>
    <property type="match status" value="1"/>
</dbReference>
<dbReference type="EMBL" id="SNXK01000002">
    <property type="protein sequence ID" value="TDP39539.1"/>
    <property type="molecule type" value="Genomic_DNA"/>
</dbReference>
<evidence type="ECO:0000313" key="2">
    <source>
        <dbReference type="EMBL" id="TDP39539.1"/>
    </source>
</evidence>
<keyword evidence="1" id="KW-0812">Transmembrane</keyword>
<dbReference type="AlphaFoldDB" id="A0A4R6PNR0"/>
<name>A0A4R6PNR0_NOCIG</name>
<keyword evidence="3" id="KW-1185">Reference proteome</keyword>
<proteinExistence type="predicted"/>
<feature type="transmembrane region" description="Helical" evidence="1">
    <location>
        <begin position="33"/>
        <end position="54"/>
    </location>
</feature>
<evidence type="ECO:0000313" key="3">
    <source>
        <dbReference type="Proteomes" id="UP000295087"/>
    </source>
</evidence>
<sequence>MTSQHGHTYECPADTRAPGTHVRGRYSHLMRKLIIGLLCLAGLAVVIDFGAAAYTEYHVSRQLRAGADLSADPEVTFHGFPFTAQALAGRYDNVAIRARSMRPDIPGEIGIEATLNGLHAPAGELLDGAARSVQVDRVDARMRIEPTELGRLFGIPDLQVHTRPADKSDGTGGSGGSGMTTGGALVLTGTLPTAPNGRILGAGVTPSSSAKRVPVQIQADLLLDGDLVRIQATGFYHDKNSGPADTAKTSESEILEADRGAVLERFSRTIDTKELPFGVRPTEVEALGGHIVVEGVGRNVTIDLDRLQQP</sequence>
<keyword evidence="1" id="KW-1133">Transmembrane helix</keyword>
<gene>
    <name evidence="2" type="ORF">DFR75_102251</name>
</gene>
<reference evidence="2 3" key="1">
    <citation type="submission" date="2019-03" db="EMBL/GenBank/DDBJ databases">
        <title>Genomic Encyclopedia of Type Strains, Phase IV (KMG-IV): sequencing the most valuable type-strain genomes for metagenomic binning, comparative biology and taxonomic classification.</title>
        <authorList>
            <person name="Goeker M."/>
        </authorList>
    </citation>
    <scope>NUCLEOTIDE SEQUENCE [LARGE SCALE GENOMIC DNA]</scope>
    <source>
        <strain evidence="2 3">DSM 44496</strain>
    </source>
</reference>
<dbReference type="InterPro" id="IPR021373">
    <property type="entry name" value="DUF2993"/>
</dbReference>